<dbReference type="InterPro" id="IPR004113">
    <property type="entry name" value="FAD-bd_oxidored_4_C"/>
</dbReference>
<gene>
    <name evidence="4" type="ORF">S01H4_67232</name>
</gene>
<evidence type="ECO:0000313" key="4">
    <source>
        <dbReference type="EMBL" id="GAH20947.1"/>
    </source>
</evidence>
<keyword evidence="2" id="KW-0274">FAD</keyword>
<protein>
    <recommendedName>
        <fullName evidence="3">FAD-binding oxidoreductase/transferase type 4 C-terminal domain-containing protein</fullName>
    </recommendedName>
</protein>
<dbReference type="InterPro" id="IPR016164">
    <property type="entry name" value="FAD-linked_Oxase-like_C"/>
</dbReference>
<dbReference type="SUPFAM" id="SSF55103">
    <property type="entry name" value="FAD-linked oxidases, C-terminal domain"/>
    <property type="match status" value="1"/>
</dbReference>
<feature type="non-terminal residue" evidence="4">
    <location>
        <position position="40"/>
    </location>
</feature>
<comment type="caution">
    <text evidence="4">The sequence shown here is derived from an EMBL/GenBank/DDBJ whole genome shotgun (WGS) entry which is preliminary data.</text>
</comment>
<evidence type="ECO:0000256" key="2">
    <source>
        <dbReference type="ARBA" id="ARBA00022827"/>
    </source>
</evidence>
<dbReference type="GO" id="GO:0003824">
    <property type="term" value="F:catalytic activity"/>
    <property type="evidence" value="ECO:0007669"/>
    <property type="project" value="InterPro"/>
</dbReference>
<keyword evidence="1" id="KW-0285">Flavoprotein</keyword>
<dbReference type="AlphaFoldDB" id="X1DL82"/>
<dbReference type="Pfam" id="PF02913">
    <property type="entry name" value="FAD-oxidase_C"/>
    <property type="match status" value="1"/>
</dbReference>
<dbReference type="GO" id="GO:0050660">
    <property type="term" value="F:flavin adenine dinucleotide binding"/>
    <property type="evidence" value="ECO:0007669"/>
    <property type="project" value="InterPro"/>
</dbReference>
<dbReference type="EMBL" id="BART01042157">
    <property type="protein sequence ID" value="GAH20947.1"/>
    <property type="molecule type" value="Genomic_DNA"/>
</dbReference>
<reference evidence="4" key="1">
    <citation type="journal article" date="2014" name="Front. Microbiol.">
        <title>High frequency of phylogenetically diverse reductive dehalogenase-homologous genes in deep subseafloor sedimentary metagenomes.</title>
        <authorList>
            <person name="Kawai M."/>
            <person name="Futagami T."/>
            <person name="Toyoda A."/>
            <person name="Takaki Y."/>
            <person name="Nishi S."/>
            <person name="Hori S."/>
            <person name="Arai W."/>
            <person name="Tsubouchi T."/>
            <person name="Morono Y."/>
            <person name="Uchiyama I."/>
            <person name="Ito T."/>
            <person name="Fujiyama A."/>
            <person name="Inagaki F."/>
            <person name="Takami H."/>
        </authorList>
    </citation>
    <scope>NUCLEOTIDE SEQUENCE</scope>
    <source>
        <strain evidence="4">Expedition CK06-06</strain>
    </source>
</reference>
<sequence length="40" mass="4332">VDMSKEEWLKKLPHLLRDIYSAGVSFGGAISGEHGIGFEG</sequence>
<name>X1DL82_9ZZZZ</name>
<organism evidence="4">
    <name type="scientific">marine sediment metagenome</name>
    <dbReference type="NCBI Taxonomy" id="412755"/>
    <lineage>
        <taxon>unclassified sequences</taxon>
        <taxon>metagenomes</taxon>
        <taxon>ecological metagenomes</taxon>
    </lineage>
</organism>
<proteinExistence type="predicted"/>
<feature type="non-terminal residue" evidence="4">
    <location>
        <position position="1"/>
    </location>
</feature>
<accession>X1DL82</accession>
<evidence type="ECO:0000256" key="1">
    <source>
        <dbReference type="ARBA" id="ARBA00022630"/>
    </source>
</evidence>
<feature type="domain" description="FAD-binding oxidoreductase/transferase type 4 C-terminal" evidence="3">
    <location>
        <begin position="2"/>
        <end position="39"/>
    </location>
</feature>
<evidence type="ECO:0000259" key="3">
    <source>
        <dbReference type="Pfam" id="PF02913"/>
    </source>
</evidence>